<dbReference type="Pfam" id="PF02518">
    <property type="entry name" value="HATPase_c"/>
    <property type="match status" value="1"/>
</dbReference>
<evidence type="ECO:0000256" key="8">
    <source>
        <dbReference type="ARBA" id="ARBA00022989"/>
    </source>
</evidence>
<evidence type="ECO:0000313" key="15">
    <source>
        <dbReference type="Proteomes" id="UP000886786"/>
    </source>
</evidence>
<name>A0A9D0ZSP1_9FIRM</name>
<keyword evidence="8 12" id="KW-1133">Transmembrane helix</keyword>
<evidence type="ECO:0000256" key="6">
    <source>
        <dbReference type="ARBA" id="ARBA00022692"/>
    </source>
</evidence>
<dbReference type="Gene3D" id="3.30.565.10">
    <property type="entry name" value="Histidine kinase-like ATPase, C-terminal domain"/>
    <property type="match status" value="1"/>
</dbReference>
<dbReference type="InterPro" id="IPR050351">
    <property type="entry name" value="BphY/WalK/GraS-like"/>
</dbReference>
<keyword evidence="4" id="KW-1003">Cell membrane</keyword>
<evidence type="ECO:0000256" key="4">
    <source>
        <dbReference type="ARBA" id="ARBA00022475"/>
    </source>
</evidence>
<dbReference type="SUPFAM" id="SSF55874">
    <property type="entry name" value="ATPase domain of HSP90 chaperone/DNA topoisomerase II/histidine kinase"/>
    <property type="match status" value="1"/>
</dbReference>
<evidence type="ECO:0000256" key="12">
    <source>
        <dbReference type="SAM" id="Phobius"/>
    </source>
</evidence>
<evidence type="ECO:0000256" key="7">
    <source>
        <dbReference type="ARBA" id="ARBA00022777"/>
    </source>
</evidence>
<dbReference type="InterPro" id="IPR003594">
    <property type="entry name" value="HATPase_dom"/>
</dbReference>
<comment type="subcellular location">
    <subcellularLocation>
        <location evidence="2">Cell membrane</location>
        <topology evidence="2">Multi-pass membrane protein</topology>
    </subcellularLocation>
</comment>
<evidence type="ECO:0000256" key="9">
    <source>
        <dbReference type="ARBA" id="ARBA00023012"/>
    </source>
</evidence>
<evidence type="ECO:0000256" key="2">
    <source>
        <dbReference type="ARBA" id="ARBA00004651"/>
    </source>
</evidence>
<sequence length="338" mass="40216">MKKTQFIEEKIFFILMNITFLFFLNIYLYSLNIYIVNLIILDLIWLLIFITFFSLEYIKINKRYKYIKKLTDNLTEKYLIAEILPKPQTLEEKAYYYALKKACKSLNDKLTEIENKYQNYEEYIESFVHEIKSPISVISLIGDNENNQTIKEETRKIDDLCEQILFFSRTKNPENDYFIKKINLEDVIHKTLIDYKNIILKNKIKIEVKDTQKIVYTDEKWLKFIIKQILQNSLKYLNKEAKEIEIKTKEEPHSITLIIKDNGVGIHDYDLPKIYNYGFTGSDRKKTHSTGIGLYLAKKLSEKLNLNLKTTSEYNKYTQTEITIPKESTYIIKEGDPC</sequence>
<dbReference type="AlphaFoldDB" id="A0A9D0ZSP1"/>
<dbReference type="InterPro" id="IPR036097">
    <property type="entry name" value="HisK_dim/P_sf"/>
</dbReference>
<dbReference type="GO" id="GO:0016036">
    <property type="term" value="P:cellular response to phosphate starvation"/>
    <property type="evidence" value="ECO:0007669"/>
    <property type="project" value="TreeGrafter"/>
</dbReference>
<accession>A0A9D0ZSP1</accession>
<protein>
    <recommendedName>
        <fullName evidence="3">histidine kinase</fullName>
        <ecNumber evidence="3">2.7.13.3</ecNumber>
    </recommendedName>
</protein>
<dbReference type="Proteomes" id="UP000886786">
    <property type="component" value="Unassembled WGS sequence"/>
</dbReference>
<keyword evidence="7 14" id="KW-0418">Kinase</keyword>
<feature type="coiled-coil region" evidence="11">
    <location>
        <begin position="96"/>
        <end position="130"/>
    </location>
</feature>
<dbReference type="GO" id="GO:0004721">
    <property type="term" value="F:phosphoprotein phosphatase activity"/>
    <property type="evidence" value="ECO:0007669"/>
    <property type="project" value="TreeGrafter"/>
</dbReference>
<proteinExistence type="predicted"/>
<evidence type="ECO:0000256" key="1">
    <source>
        <dbReference type="ARBA" id="ARBA00000085"/>
    </source>
</evidence>
<feature type="transmembrane region" description="Helical" evidence="12">
    <location>
        <begin position="35"/>
        <end position="58"/>
    </location>
</feature>
<keyword evidence="5" id="KW-0808">Transferase</keyword>
<feature type="transmembrane region" description="Helical" evidence="12">
    <location>
        <begin position="12"/>
        <end position="29"/>
    </location>
</feature>
<comment type="caution">
    <text evidence="14">The sequence shown here is derived from an EMBL/GenBank/DDBJ whole genome shotgun (WGS) entry which is preliminary data.</text>
</comment>
<keyword evidence="10 12" id="KW-0472">Membrane</keyword>
<reference evidence="14" key="1">
    <citation type="submission" date="2020-10" db="EMBL/GenBank/DDBJ databases">
        <authorList>
            <person name="Gilroy R."/>
        </authorList>
    </citation>
    <scope>NUCLEOTIDE SEQUENCE</scope>
    <source>
        <strain evidence="14">CHK147-3167</strain>
    </source>
</reference>
<keyword evidence="9" id="KW-0902">Two-component regulatory system</keyword>
<dbReference type="GO" id="GO:0000155">
    <property type="term" value="F:phosphorelay sensor kinase activity"/>
    <property type="evidence" value="ECO:0007669"/>
    <property type="project" value="InterPro"/>
</dbReference>
<dbReference type="InterPro" id="IPR005467">
    <property type="entry name" value="His_kinase_dom"/>
</dbReference>
<organism evidence="14 15">
    <name type="scientific">Candidatus Coprosoma intestinipullorum</name>
    <dbReference type="NCBI Taxonomy" id="2840752"/>
    <lineage>
        <taxon>Bacteria</taxon>
        <taxon>Bacillati</taxon>
        <taxon>Bacillota</taxon>
        <taxon>Bacillota incertae sedis</taxon>
        <taxon>Candidatus Coprosoma</taxon>
    </lineage>
</organism>
<dbReference type="PANTHER" id="PTHR45453:SF2">
    <property type="entry name" value="HISTIDINE KINASE"/>
    <property type="match status" value="1"/>
</dbReference>
<reference evidence="14" key="2">
    <citation type="journal article" date="2021" name="PeerJ">
        <title>Extensive microbial diversity within the chicken gut microbiome revealed by metagenomics and culture.</title>
        <authorList>
            <person name="Gilroy R."/>
            <person name="Ravi A."/>
            <person name="Getino M."/>
            <person name="Pursley I."/>
            <person name="Horton D.L."/>
            <person name="Alikhan N.F."/>
            <person name="Baker D."/>
            <person name="Gharbi K."/>
            <person name="Hall N."/>
            <person name="Watson M."/>
            <person name="Adriaenssens E.M."/>
            <person name="Foster-Nyarko E."/>
            <person name="Jarju S."/>
            <person name="Secka A."/>
            <person name="Antonio M."/>
            <person name="Oren A."/>
            <person name="Chaudhuri R.R."/>
            <person name="La Ragione R."/>
            <person name="Hildebrand F."/>
            <person name="Pallen M.J."/>
        </authorList>
    </citation>
    <scope>NUCLEOTIDE SEQUENCE</scope>
    <source>
        <strain evidence="14">CHK147-3167</strain>
    </source>
</reference>
<keyword evidence="11" id="KW-0175">Coiled coil</keyword>
<dbReference type="EMBL" id="DVFV01000132">
    <property type="protein sequence ID" value="HIQ91483.1"/>
    <property type="molecule type" value="Genomic_DNA"/>
</dbReference>
<dbReference type="GO" id="GO:0005886">
    <property type="term" value="C:plasma membrane"/>
    <property type="evidence" value="ECO:0007669"/>
    <property type="project" value="UniProtKB-SubCell"/>
</dbReference>
<evidence type="ECO:0000256" key="10">
    <source>
        <dbReference type="ARBA" id="ARBA00023136"/>
    </source>
</evidence>
<evidence type="ECO:0000259" key="13">
    <source>
        <dbReference type="PROSITE" id="PS50109"/>
    </source>
</evidence>
<evidence type="ECO:0000256" key="11">
    <source>
        <dbReference type="SAM" id="Coils"/>
    </source>
</evidence>
<evidence type="ECO:0000313" key="14">
    <source>
        <dbReference type="EMBL" id="HIQ91483.1"/>
    </source>
</evidence>
<keyword evidence="6 12" id="KW-0812">Transmembrane</keyword>
<feature type="domain" description="Histidine kinase" evidence="13">
    <location>
        <begin position="126"/>
        <end position="328"/>
    </location>
</feature>
<dbReference type="PROSITE" id="PS50109">
    <property type="entry name" value="HIS_KIN"/>
    <property type="match status" value="1"/>
</dbReference>
<dbReference type="PANTHER" id="PTHR45453">
    <property type="entry name" value="PHOSPHATE REGULON SENSOR PROTEIN PHOR"/>
    <property type="match status" value="1"/>
</dbReference>
<dbReference type="SUPFAM" id="SSF47384">
    <property type="entry name" value="Homodimeric domain of signal transducing histidine kinase"/>
    <property type="match status" value="1"/>
</dbReference>
<gene>
    <name evidence="14" type="ORF">IAB27_07740</name>
</gene>
<dbReference type="SMART" id="SM00387">
    <property type="entry name" value="HATPase_c"/>
    <property type="match status" value="1"/>
</dbReference>
<evidence type="ECO:0000256" key="5">
    <source>
        <dbReference type="ARBA" id="ARBA00022679"/>
    </source>
</evidence>
<dbReference type="InterPro" id="IPR036890">
    <property type="entry name" value="HATPase_C_sf"/>
</dbReference>
<evidence type="ECO:0000256" key="3">
    <source>
        <dbReference type="ARBA" id="ARBA00012438"/>
    </source>
</evidence>
<dbReference type="EC" id="2.7.13.3" evidence="3"/>
<comment type="catalytic activity">
    <reaction evidence="1">
        <text>ATP + protein L-histidine = ADP + protein N-phospho-L-histidine.</text>
        <dbReference type="EC" id="2.7.13.3"/>
    </reaction>
</comment>